<feature type="transmembrane region" description="Helical" evidence="6">
    <location>
        <begin position="51"/>
        <end position="74"/>
    </location>
</feature>
<dbReference type="EMBL" id="JACEFO010001311">
    <property type="protein sequence ID" value="KAF8740832.1"/>
    <property type="molecule type" value="Genomic_DNA"/>
</dbReference>
<sequence length="353" mass="38255">MNLVTYLTTMLHESKIAAARNASMWAGAYFLAPLLAAFVADTYWGRYRTTVAFLPVYIVGMIVLTGSASLPSFLESSHHGDVHRTVVYIGLYLAALGSGIVKPCTLTFGADQFDINDTVERVKKGSFFSWYYFTVRISALLSGTVLVWLQDNVGWGVGFAIPTVIMLFSLIVSVASTSLYRFKEIGASPLRSLFQQRLGIGLALSMLGMVYLALLENRRLAVAAGSGLTSQNVPVPISILWQVPAYFLQGVAEVFAVIGVTEYFYDHGPESMKSLCAAFGLLAISSGSYLSALVLGVVSIATTRGGSPGWIPDNLNEGHLDYFFGIMAALSLLNLLQFVYYSMSSRETATCLA</sequence>
<keyword evidence="8" id="KW-1185">Reference proteome</keyword>
<keyword evidence="4 6" id="KW-1133">Transmembrane helix</keyword>
<organism evidence="7 8">
    <name type="scientific">Digitaria exilis</name>
    <dbReference type="NCBI Taxonomy" id="1010633"/>
    <lineage>
        <taxon>Eukaryota</taxon>
        <taxon>Viridiplantae</taxon>
        <taxon>Streptophyta</taxon>
        <taxon>Embryophyta</taxon>
        <taxon>Tracheophyta</taxon>
        <taxon>Spermatophyta</taxon>
        <taxon>Magnoliopsida</taxon>
        <taxon>Liliopsida</taxon>
        <taxon>Poales</taxon>
        <taxon>Poaceae</taxon>
        <taxon>PACMAD clade</taxon>
        <taxon>Panicoideae</taxon>
        <taxon>Panicodae</taxon>
        <taxon>Paniceae</taxon>
        <taxon>Anthephorinae</taxon>
        <taxon>Digitaria</taxon>
    </lineage>
</organism>
<reference evidence="7" key="1">
    <citation type="submission" date="2020-07" db="EMBL/GenBank/DDBJ databases">
        <title>Genome sequence and genetic diversity analysis of an under-domesticated orphan crop, white fonio (Digitaria exilis).</title>
        <authorList>
            <person name="Bennetzen J.L."/>
            <person name="Chen S."/>
            <person name="Ma X."/>
            <person name="Wang X."/>
            <person name="Yssel A.E.J."/>
            <person name="Chaluvadi S.R."/>
            <person name="Johnson M."/>
            <person name="Gangashetty P."/>
            <person name="Hamidou F."/>
            <person name="Sanogo M.D."/>
            <person name="Zwaenepoel A."/>
            <person name="Wallace J."/>
            <person name="Van De Peer Y."/>
            <person name="Van Deynze A."/>
        </authorList>
    </citation>
    <scope>NUCLEOTIDE SEQUENCE</scope>
    <source>
        <tissue evidence="7">Leaves</tissue>
    </source>
</reference>
<evidence type="ECO:0000256" key="5">
    <source>
        <dbReference type="ARBA" id="ARBA00023136"/>
    </source>
</evidence>
<dbReference type="Gene3D" id="1.20.1250.20">
    <property type="entry name" value="MFS general substrate transporter like domains"/>
    <property type="match status" value="2"/>
</dbReference>
<dbReference type="GO" id="GO:0022857">
    <property type="term" value="F:transmembrane transporter activity"/>
    <property type="evidence" value="ECO:0007669"/>
    <property type="project" value="InterPro"/>
</dbReference>
<evidence type="ECO:0000256" key="1">
    <source>
        <dbReference type="ARBA" id="ARBA00004141"/>
    </source>
</evidence>
<evidence type="ECO:0000256" key="6">
    <source>
        <dbReference type="SAM" id="Phobius"/>
    </source>
</evidence>
<dbReference type="Pfam" id="PF00854">
    <property type="entry name" value="PTR2"/>
    <property type="match status" value="2"/>
</dbReference>
<dbReference type="SUPFAM" id="SSF103473">
    <property type="entry name" value="MFS general substrate transporter"/>
    <property type="match status" value="1"/>
</dbReference>
<protein>
    <recommendedName>
        <fullName evidence="9">Peptide transporter</fullName>
    </recommendedName>
</protein>
<feature type="transmembrane region" description="Helical" evidence="6">
    <location>
        <begin position="155"/>
        <end position="177"/>
    </location>
</feature>
<feature type="transmembrane region" description="Helical" evidence="6">
    <location>
        <begin position="198"/>
        <end position="215"/>
    </location>
</feature>
<accession>A0A835FD41</accession>
<dbReference type="GO" id="GO:0016020">
    <property type="term" value="C:membrane"/>
    <property type="evidence" value="ECO:0007669"/>
    <property type="project" value="UniProtKB-SubCell"/>
</dbReference>
<keyword evidence="3 6" id="KW-0812">Transmembrane</keyword>
<evidence type="ECO:0008006" key="9">
    <source>
        <dbReference type="Google" id="ProtNLM"/>
    </source>
</evidence>
<dbReference type="OrthoDB" id="8904098at2759"/>
<keyword evidence="5 6" id="KW-0472">Membrane</keyword>
<evidence type="ECO:0000256" key="3">
    <source>
        <dbReference type="ARBA" id="ARBA00022692"/>
    </source>
</evidence>
<dbReference type="InterPro" id="IPR000109">
    <property type="entry name" value="POT_fam"/>
</dbReference>
<dbReference type="Proteomes" id="UP000636709">
    <property type="component" value="Unassembled WGS sequence"/>
</dbReference>
<comment type="similarity">
    <text evidence="2">Belongs to the major facilitator superfamily. Proton-dependent oligopeptide transporter (POT/PTR) (TC 2.A.17) family.</text>
</comment>
<dbReference type="AlphaFoldDB" id="A0A835FD41"/>
<feature type="transmembrane region" description="Helical" evidence="6">
    <location>
        <begin position="322"/>
        <end position="341"/>
    </location>
</feature>
<feature type="transmembrane region" description="Helical" evidence="6">
    <location>
        <begin position="86"/>
        <end position="109"/>
    </location>
</feature>
<feature type="transmembrane region" description="Helical" evidence="6">
    <location>
        <begin position="24"/>
        <end position="44"/>
    </location>
</feature>
<dbReference type="PANTHER" id="PTHR11654">
    <property type="entry name" value="OLIGOPEPTIDE TRANSPORTER-RELATED"/>
    <property type="match status" value="1"/>
</dbReference>
<feature type="transmembrane region" description="Helical" evidence="6">
    <location>
        <begin position="277"/>
        <end position="302"/>
    </location>
</feature>
<evidence type="ECO:0000256" key="4">
    <source>
        <dbReference type="ARBA" id="ARBA00022989"/>
    </source>
</evidence>
<evidence type="ECO:0000313" key="8">
    <source>
        <dbReference type="Proteomes" id="UP000636709"/>
    </source>
</evidence>
<gene>
    <name evidence="7" type="ORF">HU200_013713</name>
</gene>
<comment type="caution">
    <text evidence="7">The sequence shown here is derived from an EMBL/GenBank/DDBJ whole genome shotgun (WGS) entry which is preliminary data.</text>
</comment>
<dbReference type="InterPro" id="IPR036259">
    <property type="entry name" value="MFS_trans_sf"/>
</dbReference>
<comment type="subcellular location">
    <subcellularLocation>
        <location evidence="1">Membrane</location>
        <topology evidence="1">Multi-pass membrane protein</topology>
    </subcellularLocation>
</comment>
<name>A0A835FD41_9POAL</name>
<evidence type="ECO:0000256" key="2">
    <source>
        <dbReference type="ARBA" id="ARBA00005982"/>
    </source>
</evidence>
<proteinExistence type="inferred from homology"/>
<feature type="transmembrane region" description="Helical" evidence="6">
    <location>
        <begin position="130"/>
        <end position="149"/>
    </location>
</feature>
<evidence type="ECO:0000313" key="7">
    <source>
        <dbReference type="EMBL" id="KAF8740832.1"/>
    </source>
</evidence>